<gene>
    <name evidence="2" type="ORF">EHE19_008445</name>
</gene>
<dbReference type="RefSeq" id="WP_137696356.1">
    <property type="nucleotide sequence ID" value="NZ_CP061336.1"/>
</dbReference>
<dbReference type="Proteomes" id="UP000306409">
    <property type="component" value="Chromosome"/>
</dbReference>
<protein>
    <submittedName>
        <fullName evidence="2">PH domain-containing protein</fullName>
    </submittedName>
</protein>
<reference evidence="2 3" key="1">
    <citation type="submission" date="2020-09" db="EMBL/GenBank/DDBJ databases">
        <title>Characterization and genome sequencing of Ruminiclostridium sp. nov. MA18.</title>
        <authorList>
            <person name="Rettenmaier R."/>
            <person name="Kowollik M.-L."/>
            <person name="Liebl W."/>
            <person name="Zverlov V."/>
        </authorList>
    </citation>
    <scope>NUCLEOTIDE SEQUENCE [LARGE SCALE GENOMIC DNA]</scope>
    <source>
        <strain evidence="2 3">MA18</strain>
    </source>
</reference>
<dbReference type="KEGG" id="rher:EHE19_008445"/>
<dbReference type="AlphaFoldDB" id="A0A4V6EQ26"/>
<sequence>MEYQKLDSRILISWRIVRLISLVIVGLILTVALIIMSRVTFLEAYLIYGYIVAGIILSYMLLGLFLYPAIEYRQWGYIISDDRVEIRHGIFLIKITVIPIVRIQHITISQGPINRRLGISTINVHTASGVFAIEGISSEEASAMAEMLKSKLYIRLENNEK</sequence>
<name>A0A4V6EQ26_9FIRM</name>
<dbReference type="PANTHER" id="PTHR34473:SF2">
    <property type="entry name" value="UPF0699 TRANSMEMBRANE PROTEIN YDBT"/>
    <property type="match status" value="1"/>
</dbReference>
<evidence type="ECO:0000313" key="2">
    <source>
        <dbReference type="EMBL" id="QNU68416.1"/>
    </source>
</evidence>
<feature type="domain" description="YdbS-like PH" evidence="1">
    <location>
        <begin position="72"/>
        <end position="146"/>
    </location>
</feature>
<dbReference type="Pfam" id="PF03703">
    <property type="entry name" value="bPH_2"/>
    <property type="match status" value="1"/>
</dbReference>
<dbReference type="OrthoDB" id="1750577at2"/>
<dbReference type="InterPro" id="IPR005182">
    <property type="entry name" value="YdbS-like_PH"/>
</dbReference>
<dbReference type="EMBL" id="CP061336">
    <property type="protein sequence ID" value="QNU68416.1"/>
    <property type="molecule type" value="Genomic_DNA"/>
</dbReference>
<evidence type="ECO:0000259" key="1">
    <source>
        <dbReference type="Pfam" id="PF03703"/>
    </source>
</evidence>
<dbReference type="PANTHER" id="PTHR34473">
    <property type="entry name" value="UPF0699 TRANSMEMBRANE PROTEIN YDBS"/>
    <property type="match status" value="1"/>
</dbReference>
<accession>A0A4V6EQ26</accession>
<organism evidence="2 3">
    <name type="scientific">Ruminiclostridium herbifermentans</name>
    <dbReference type="NCBI Taxonomy" id="2488810"/>
    <lineage>
        <taxon>Bacteria</taxon>
        <taxon>Bacillati</taxon>
        <taxon>Bacillota</taxon>
        <taxon>Clostridia</taxon>
        <taxon>Eubacteriales</taxon>
        <taxon>Oscillospiraceae</taxon>
        <taxon>Ruminiclostridium</taxon>
    </lineage>
</organism>
<evidence type="ECO:0000313" key="3">
    <source>
        <dbReference type="Proteomes" id="UP000306409"/>
    </source>
</evidence>
<keyword evidence="3" id="KW-1185">Reference proteome</keyword>
<proteinExistence type="predicted"/>